<evidence type="ECO:0000259" key="2">
    <source>
        <dbReference type="PROSITE" id="PS51481"/>
    </source>
</evidence>
<dbReference type="Proteomes" id="UP001634007">
    <property type="component" value="Unassembled WGS sequence"/>
</dbReference>
<protein>
    <recommendedName>
        <fullName evidence="2">DhaK domain-containing protein</fullName>
    </recommendedName>
</protein>
<proteinExistence type="predicted"/>
<dbReference type="SUPFAM" id="SSF82549">
    <property type="entry name" value="DAK1/DegV-like"/>
    <property type="match status" value="1"/>
</dbReference>
<dbReference type="Pfam" id="PF02733">
    <property type="entry name" value="Dak1"/>
    <property type="match status" value="1"/>
</dbReference>
<feature type="region of interest" description="Disordered" evidence="1">
    <location>
        <begin position="345"/>
        <end position="365"/>
    </location>
</feature>
<dbReference type="PANTHER" id="PTHR28629">
    <property type="entry name" value="TRIOKINASE/FMN CYCLASE"/>
    <property type="match status" value="1"/>
</dbReference>
<dbReference type="InterPro" id="IPR050861">
    <property type="entry name" value="Dihydroxyacetone_Kinase"/>
</dbReference>
<evidence type="ECO:0000313" key="4">
    <source>
        <dbReference type="Proteomes" id="UP001634007"/>
    </source>
</evidence>
<dbReference type="GO" id="GO:0016301">
    <property type="term" value="F:kinase activity"/>
    <property type="evidence" value="ECO:0007669"/>
    <property type="project" value="UniProtKB-ARBA"/>
</dbReference>
<evidence type="ECO:0000313" key="3">
    <source>
        <dbReference type="EMBL" id="KAL3753446.1"/>
    </source>
</evidence>
<reference evidence="3 4" key="1">
    <citation type="submission" date="2024-11" db="EMBL/GenBank/DDBJ databases">
        <title>Chromosome-level genome assembly of Eucalyptus globulus Labill. provides insights into its genome evolution.</title>
        <authorList>
            <person name="Li X."/>
        </authorList>
    </citation>
    <scope>NUCLEOTIDE SEQUENCE [LARGE SCALE GENOMIC DNA]</scope>
    <source>
        <strain evidence="3">CL2024</strain>
        <tissue evidence="3">Fresh tender leaves</tissue>
    </source>
</reference>
<keyword evidence="4" id="KW-1185">Reference proteome</keyword>
<dbReference type="AlphaFoldDB" id="A0ABD3LSY1"/>
<dbReference type="EMBL" id="JBJKBG010000001">
    <property type="protein sequence ID" value="KAL3753446.1"/>
    <property type="molecule type" value="Genomic_DNA"/>
</dbReference>
<sequence>MESCAGAGSLLACVVKEGIDSIEVGCLKELLELLRRYYSNPQPPSTYLGGMLGIVNSLGAEAGLVLIHPLSSNYGRYRLKESSHIMRALLSSPVCEPLLTSSMQEMFLVAQHSEDNQLQQYSAWALSFLRHSLWSKEVNSDDHIQTDTTVSEVASQSFSNDNTWNVLVEVVATLQRAEGSIKRQWLVYAVEISYVSNFPSTGIRAVTGPMGCLLIVKNYTGDRLNFGLAAELAKSEGYVVEMVIVRDDCALPPPRGIVGRRGLAGTILVHKVARAAAAAGLSLKDVAAEAKRASEMVGTMGVAVSVCTLPGQAFHAYDSRLLGKLHVALLKSIIRDIEDVARTPTTGLGVNQNNAGNPEGGHPQIVEGHTEKRQLLYGRQLEDFWDRGNRQASR</sequence>
<dbReference type="InterPro" id="IPR004006">
    <property type="entry name" value="DhaK_dom"/>
</dbReference>
<feature type="domain" description="DhaK" evidence="2">
    <location>
        <begin position="109"/>
        <end position="394"/>
    </location>
</feature>
<evidence type="ECO:0000256" key="1">
    <source>
        <dbReference type="SAM" id="MobiDB-lite"/>
    </source>
</evidence>
<gene>
    <name evidence="3" type="ORF">ACJRO7_000791</name>
</gene>
<dbReference type="Gene3D" id="3.40.50.10440">
    <property type="entry name" value="Dihydroxyacetone kinase, domain 1"/>
    <property type="match status" value="1"/>
</dbReference>
<dbReference type="PROSITE" id="PS51481">
    <property type="entry name" value="DHAK"/>
    <property type="match status" value="1"/>
</dbReference>
<comment type="caution">
    <text evidence="3">The sequence shown here is derived from an EMBL/GenBank/DDBJ whole genome shotgun (WGS) entry which is preliminary data.</text>
</comment>
<organism evidence="3 4">
    <name type="scientific">Eucalyptus globulus</name>
    <name type="common">Tasmanian blue gum</name>
    <dbReference type="NCBI Taxonomy" id="34317"/>
    <lineage>
        <taxon>Eukaryota</taxon>
        <taxon>Viridiplantae</taxon>
        <taxon>Streptophyta</taxon>
        <taxon>Embryophyta</taxon>
        <taxon>Tracheophyta</taxon>
        <taxon>Spermatophyta</taxon>
        <taxon>Magnoliopsida</taxon>
        <taxon>eudicotyledons</taxon>
        <taxon>Gunneridae</taxon>
        <taxon>Pentapetalae</taxon>
        <taxon>rosids</taxon>
        <taxon>malvids</taxon>
        <taxon>Myrtales</taxon>
        <taxon>Myrtaceae</taxon>
        <taxon>Myrtoideae</taxon>
        <taxon>Eucalypteae</taxon>
        <taxon>Eucalyptus</taxon>
    </lineage>
</organism>
<dbReference type="PANTHER" id="PTHR28629:SF4">
    <property type="entry name" value="TRIOKINASE_FMN CYCLASE"/>
    <property type="match status" value="1"/>
</dbReference>
<feature type="compositionally biased region" description="Polar residues" evidence="1">
    <location>
        <begin position="345"/>
        <end position="356"/>
    </location>
</feature>
<accession>A0ABD3LSY1</accession>
<name>A0ABD3LSY1_EUCGL</name>